<accession>A0AAN7GTR6</accession>
<dbReference type="Proteomes" id="UP001301958">
    <property type="component" value="Unassembled WGS sequence"/>
</dbReference>
<reference evidence="1" key="1">
    <citation type="journal article" date="2023" name="Mol. Phylogenet. Evol.">
        <title>Genome-scale phylogeny and comparative genomics of the fungal order Sordariales.</title>
        <authorList>
            <person name="Hensen N."/>
            <person name="Bonometti L."/>
            <person name="Westerberg I."/>
            <person name="Brannstrom I.O."/>
            <person name="Guillou S."/>
            <person name="Cros-Aarteil S."/>
            <person name="Calhoun S."/>
            <person name="Haridas S."/>
            <person name="Kuo A."/>
            <person name="Mondo S."/>
            <person name="Pangilinan J."/>
            <person name="Riley R."/>
            <person name="LaButti K."/>
            <person name="Andreopoulos B."/>
            <person name="Lipzen A."/>
            <person name="Chen C."/>
            <person name="Yan M."/>
            <person name="Daum C."/>
            <person name="Ng V."/>
            <person name="Clum A."/>
            <person name="Steindorff A."/>
            <person name="Ohm R.A."/>
            <person name="Martin F."/>
            <person name="Silar P."/>
            <person name="Natvig D.O."/>
            <person name="Lalanne C."/>
            <person name="Gautier V."/>
            <person name="Ament-Velasquez S.L."/>
            <person name="Kruys A."/>
            <person name="Hutchinson M.I."/>
            <person name="Powell A.J."/>
            <person name="Barry K."/>
            <person name="Miller A.N."/>
            <person name="Grigoriev I.V."/>
            <person name="Debuchy R."/>
            <person name="Gladieux P."/>
            <person name="Hiltunen Thoren M."/>
            <person name="Johannesson H."/>
        </authorList>
    </citation>
    <scope>NUCLEOTIDE SEQUENCE</scope>
    <source>
        <strain evidence="1">CBS 990.96</strain>
    </source>
</reference>
<proteinExistence type="predicted"/>
<organism evidence="1 2">
    <name type="scientific">Podospora fimiseda</name>
    <dbReference type="NCBI Taxonomy" id="252190"/>
    <lineage>
        <taxon>Eukaryota</taxon>
        <taxon>Fungi</taxon>
        <taxon>Dikarya</taxon>
        <taxon>Ascomycota</taxon>
        <taxon>Pezizomycotina</taxon>
        <taxon>Sordariomycetes</taxon>
        <taxon>Sordariomycetidae</taxon>
        <taxon>Sordariales</taxon>
        <taxon>Podosporaceae</taxon>
        <taxon>Podospora</taxon>
    </lineage>
</organism>
<sequence>MPNFKTRRTPKIMDSSSKASDSTISVTIVRAESVTQRIYIIEHQLLWLDPKVALLKKRPNDYLRNFATGFDDVKRRFWAIMHLVISDIDGEWDGRLRDNISRKDKNALPSILDPISYSLKSYDRILGITGDVLDPSKNTVKLTTFATSNAMGQLETAFPFKDQPIRLPPRHAPRSRTGDWQRQAVIYSIPLKGDPNRFYGSDAWSPTGFWPTLKLGLMICREALTIMSIMLSSIDSSDTGSKGPLKSNKSMLKDLCIVLKELDDLKFSEKQRRDLLDTLVGVVLAQSKPIPGLLSTLKGLLFDRDRIVSGEHQVNRAQLLEVQAHRRSTNSRQTRITRHNITKEVMRKRTPCFGLANRDREVLQGLLRGLPLLPGIQKVLSTCNNRFRRTN</sequence>
<protein>
    <submittedName>
        <fullName evidence="1">Uncharacterized protein</fullName>
    </submittedName>
</protein>
<evidence type="ECO:0000313" key="1">
    <source>
        <dbReference type="EMBL" id="KAK4224642.1"/>
    </source>
</evidence>
<keyword evidence="2" id="KW-1185">Reference proteome</keyword>
<name>A0AAN7GTR6_9PEZI</name>
<dbReference type="EMBL" id="MU865387">
    <property type="protein sequence ID" value="KAK4224642.1"/>
    <property type="molecule type" value="Genomic_DNA"/>
</dbReference>
<comment type="caution">
    <text evidence="1">The sequence shown here is derived from an EMBL/GenBank/DDBJ whole genome shotgun (WGS) entry which is preliminary data.</text>
</comment>
<reference evidence="1" key="2">
    <citation type="submission" date="2023-05" db="EMBL/GenBank/DDBJ databases">
        <authorList>
            <consortium name="Lawrence Berkeley National Laboratory"/>
            <person name="Steindorff A."/>
            <person name="Hensen N."/>
            <person name="Bonometti L."/>
            <person name="Westerberg I."/>
            <person name="Brannstrom I.O."/>
            <person name="Guillou S."/>
            <person name="Cros-Aarteil S."/>
            <person name="Calhoun S."/>
            <person name="Haridas S."/>
            <person name="Kuo A."/>
            <person name="Mondo S."/>
            <person name="Pangilinan J."/>
            <person name="Riley R."/>
            <person name="Labutti K."/>
            <person name="Andreopoulos B."/>
            <person name="Lipzen A."/>
            <person name="Chen C."/>
            <person name="Yanf M."/>
            <person name="Daum C."/>
            <person name="Ng V."/>
            <person name="Clum A."/>
            <person name="Ohm R."/>
            <person name="Martin F."/>
            <person name="Silar P."/>
            <person name="Natvig D."/>
            <person name="Lalanne C."/>
            <person name="Gautier V."/>
            <person name="Ament-Velasquez S.L."/>
            <person name="Kruys A."/>
            <person name="Hutchinson M.I."/>
            <person name="Powell A.J."/>
            <person name="Barry K."/>
            <person name="Miller A.N."/>
            <person name="Grigoriev I.V."/>
            <person name="Debuchy R."/>
            <person name="Gladieux P."/>
            <person name="Thoren M.H."/>
            <person name="Johannesson H."/>
        </authorList>
    </citation>
    <scope>NUCLEOTIDE SEQUENCE</scope>
    <source>
        <strain evidence="1">CBS 990.96</strain>
    </source>
</reference>
<dbReference type="AlphaFoldDB" id="A0AAN7GTR6"/>
<gene>
    <name evidence="1" type="ORF">QBC38DRAFT_547503</name>
</gene>
<evidence type="ECO:0000313" key="2">
    <source>
        <dbReference type="Proteomes" id="UP001301958"/>
    </source>
</evidence>